<reference evidence="3" key="1">
    <citation type="journal article" date="2019" name="Int. J. Syst. Evol. Microbiol.">
        <title>The Global Catalogue of Microorganisms (GCM) 10K type strain sequencing project: providing services to taxonomists for standard genome sequencing and annotation.</title>
        <authorList>
            <consortium name="The Broad Institute Genomics Platform"/>
            <consortium name="The Broad Institute Genome Sequencing Center for Infectious Disease"/>
            <person name="Wu L."/>
            <person name="Ma J."/>
        </authorList>
    </citation>
    <scope>NUCLEOTIDE SEQUENCE [LARGE SCALE GENOMIC DNA]</scope>
    <source>
        <strain evidence="3">JCM 16373</strain>
    </source>
</reference>
<proteinExistence type="predicted"/>
<name>A0ABP6D0Q6_9ACTN</name>
<comment type="caution">
    <text evidence="2">The sequence shown here is derived from an EMBL/GenBank/DDBJ whole genome shotgun (WGS) entry which is preliminary data.</text>
</comment>
<accession>A0ABP6D0Q6</accession>
<organism evidence="2 3">
    <name type="scientific">Streptomyces axinellae</name>
    <dbReference type="NCBI Taxonomy" id="552788"/>
    <lineage>
        <taxon>Bacteria</taxon>
        <taxon>Bacillati</taxon>
        <taxon>Actinomycetota</taxon>
        <taxon>Actinomycetes</taxon>
        <taxon>Kitasatosporales</taxon>
        <taxon>Streptomycetaceae</taxon>
        <taxon>Streptomyces</taxon>
    </lineage>
</organism>
<dbReference type="Proteomes" id="UP001501447">
    <property type="component" value="Unassembled WGS sequence"/>
</dbReference>
<evidence type="ECO:0000313" key="3">
    <source>
        <dbReference type="Proteomes" id="UP001501447"/>
    </source>
</evidence>
<feature type="region of interest" description="Disordered" evidence="1">
    <location>
        <begin position="1"/>
        <end position="28"/>
    </location>
</feature>
<dbReference type="EMBL" id="BAAARJ010000021">
    <property type="protein sequence ID" value="GAA2632757.1"/>
    <property type="molecule type" value="Genomic_DNA"/>
</dbReference>
<evidence type="ECO:0000256" key="1">
    <source>
        <dbReference type="SAM" id="MobiDB-lite"/>
    </source>
</evidence>
<gene>
    <name evidence="2" type="ORF">GCM10009863_56020</name>
</gene>
<keyword evidence="3" id="KW-1185">Reference proteome</keyword>
<protein>
    <submittedName>
        <fullName evidence="2">I78 family peptidase inhibitor</fullName>
    </submittedName>
</protein>
<dbReference type="Gene3D" id="3.30.10.10">
    <property type="entry name" value="Trypsin Inhibitor V, subunit A"/>
    <property type="match status" value="1"/>
</dbReference>
<evidence type="ECO:0000313" key="2">
    <source>
        <dbReference type="EMBL" id="GAA2632757.1"/>
    </source>
</evidence>
<sequence>MSRPGAYGGRMAPETPDSQLSDDDPETYVGMSAQDAERRARERGWTTVRQLAPDAIITMEFVSGRLNLAVRGEQVVRCWKG</sequence>